<comment type="catalytic activity">
    <reaction evidence="13 14">
        <text>tRNA(Ala) + L-alanine + ATP = L-alanyl-tRNA(Ala) + AMP + diphosphate</text>
        <dbReference type="Rhea" id="RHEA:12540"/>
        <dbReference type="Rhea" id="RHEA-COMP:9657"/>
        <dbReference type="Rhea" id="RHEA-COMP:9923"/>
        <dbReference type="ChEBI" id="CHEBI:30616"/>
        <dbReference type="ChEBI" id="CHEBI:33019"/>
        <dbReference type="ChEBI" id="CHEBI:57972"/>
        <dbReference type="ChEBI" id="CHEBI:78442"/>
        <dbReference type="ChEBI" id="CHEBI:78497"/>
        <dbReference type="ChEBI" id="CHEBI:456215"/>
        <dbReference type="EC" id="6.1.1.7"/>
    </reaction>
</comment>
<dbReference type="SUPFAM" id="SSF50447">
    <property type="entry name" value="Translation proteins"/>
    <property type="match status" value="1"/>
</dbReference>
<feature type="domain" description="Alanyl-transfer RNA synthetases family profile" evidence="16">
    <location>
        <begin position="1"/>
        <end position="736"/>
    </location>
</feature>
<feature type="binding site" evidence="14">
    <location>
        <position position="693"/>
    </location>
    <ligand>
        <name>Zn(2+)</name>
        <dbReference type="ChEBI" id="CHEBI:29105"/>
    </ligand>
</feature>
<dbReference type="Proteomes" id="UP000182498">
    <property type="component" value="Unassembled WGS sequence"/>
</dbReference>
<dbReference type="SMART" id="SM00863">
    <property type="entry name" value="tRNA_SAD"/>
    <property type="match status" value="1"/>
</dbReference>
<dbReference type="PANTHER" id="PTHR11777">
    <property type="entry name" value="ALANYL-TRNA SYNTHETASE"/>
    <property type="match status" value="1"/>
</dbReference>
<dbReference type="PRINTS" id="PR00980">
    <property type="entry name" value="TRNASYNTHALA"/>
</dbReference>
<dbReference type="InterPro" id="IPR009000">
    <property type="entry name" value="Transl_B-barrel_sf"/>
</dbReference>
<dbReference type="FunFam" id="3.30.980.10:FF:000004">
    <property type="entry name" value="Alanine--tRNA ligase, cytoplasmic"/>
    <property type="match status" value="1"/>
</dbReference>
<evidence type="ECO:0000256" key="15">
    <source>
        <dbReference type="SAM" id="Coils"/>
    </source>
</evidence>
<dbReference type="GO" id="GO:0006419">
    <property type="term" value="P:alanyl-tRNA aminoacylation"/>
    <property type="evidence" value="ECO:0007669"/>
    <property type="project" value="UniProtKB-UniRule"/>
</dbReference>
<sequence length="911" mass="98235">MQTHEIRERFINHYVKAGHAEVPSASLILDDPNLLFVNAGMVPFKPYFLGEQNPPFPNGTATSIQKCVRTLDIEEVGITTRHNTFFQMAGNFSFGQYFKEGAISHAWSLLTDPVDEGGFGLDKDRLWVTVYLDDDEAAQIWHEKIGIPEERIQRLGMADNYWSMGVPGPCGPCSEIYYDRGEEYGEYGGPVVDDTRYIELWNLVFMQNERGKGIGKDDFEIVGPLPKKNIDTGMGVERVACILQGVENVYETDLLAPVIKVAEDLTGATYGRSEQLIKAGDTESADYHAAHTDDIRFRVIADHCRTGLMLILDGVTPGNEGRGYILRRLLRRIIRSARLLGATGVTMEKLMDTVRSTMTPSYPEIADNWERIRAVAVGEETAFLKTLESGTRLFETIAAQVKGSGLTELSGDAAFSLHDTHGFPIDLTVEMAAESGLTVDKEGFDARMAEQKARAKADNRAKKHDHADVAVYRPFVDNHPTVFLGYDSTEAEGSILGIVAGGALVERAGEGQKVQLILDQTPFYAEAGGQLADRGQITGTGGAATVDDVQKTGKKVWLHNVTVTGGEFAVGQRVTATVDHTWRHKARQAHSGTHMIHAALRQVLGPTAVQAGSLNKPGYLRFDFNYGEQLTADQLRRIELIANEAVDADYQVNTIETSLDEAKAMGAMALFGENYGAEVRVVEIGGPFSMELCGGIHVEHSSQIGPVAVLGESSVGSGVRRIEAYSGVDSFRFLSDQHKLSGALASQLRIPSEELPDRVEALTTRLNEAEKRIAQFRTAELSAKVGDYLLQATMVGDIRVVAARVPDGIVAGDLRTLATEAKSRAGSDAGVIFFISSDPESGKVPFIAAATDAAVAAGVKAGDIIKTVAPYVGGRGGGKPAMAQGSGSDAAGIDAAVKAVRDIVADATGAK</sequence>
<reference evidence="18" key="1">
    <citation type="submission" date="2015-11" db="EMBL/GenBank/DDBJ databases">
        <authorList>
            <person name="Dugat-Bony E."/>
        </authorList>
    </citation>
    <scope>NUCLEOTIDE SEQUENCE [LARGE SCALE GENOMIC DNA]</scope>
    <source>
        <strain evidence="18">Mu292</strain>
    </source>
</reference>
<dbReference type="SUPFAM" id="SSF101353">
    <property type="entry name" value="Putative anticodon-binding domain of alanyl-tRNA synthetase (AlaRS)"/>
    <property type="match status" value="1"/>
</dbReference>
<dbReference type="Gene3D" id="3.30.980.10">
    <property type="entry name" value="Threonyl-trna Synthetase, Chain A, domain 2"/>
    <property type="match status" value="1"/>
</dbReference>
<dbReference type="InterPro" id="IPR018162">
    <property type="entry name" value="Ala-tRNA-ligase_IIc_anticod-bd"/>
</dbReference>
<feature type="binding site" evidence="14">
    <location>
        <position position="594"/>
    </location>
    <ligand>
        <name>Zn(2+)</name>
        <dbReference type="ChEBI" id="CHEBI:29105"/>
    </ligand>
</feature>
<dbReference type="Pfam" id="PF02272">
    <property type="entry name" value="DHHA1"/>
    <property type="match status" value="1"/>
</dbReference>
<dbReference type="Gene3D" id="3.30.54.20">
    <property type="match status" value="1"/>
</dbReference>
<evidence type="ECO:0000256" key="9">
    <source>
        <dbReference type="ARBA" id="ARBA00022884"/>
    </source>
</evidence>
<dbReference type="NCBIfam" id="TIGR00344">
    <property type="entry name" value="alaS"/>
    <property type="match status" value="1"/>
</dbReference>
<dbReference type="InterPro" id="IPR002318">
    <property type="entry name" value="Ala-tRNA-lgiase_IIc"/>
</dbReference>
<dbReference type="FunFam" id="2.40.30.130:FF:000001">
    <property type="entry name" value="Alanine--tRNA ligase"/>
    <property type="match status" value="1"/>
</dbReference>
<keyword evidence="11 14" id="KW-0030">Aminoacyl-tRNA synthetase</keyword>
<dbReference type="GO" id="GO:0000049">
    <property type="term" value="F:tRNA binding"/>
    <property type="evidence" value="ECO:0007669"/>
    <property type="project" value="UniProtKB-KW"/>
</dbReference>
<evidence type="ECO:0000256" key="3">
    <source>
        <dbReference type="ARBA" id="ARBA00022555"/>
    </source>
</evidence>
<dbReference type="FunFam" id="3.10.310.40:FF:000001">
    <property type="entry name" value="Alanine--tRNA ligase"/>
    <property type="match status" value="1"/>
</dbReference>
<keyword evidence="15" id="KW-0175">Coiled coil</keyword>
<dbReference type="GO" id="GO:0005829">
    <property type="term" value="C:cytosol"/>
    <property type="evidence" value="ECO:0007669"/>
    <property type="project" value="TreeGrafter"/>
</dbReference>
<organism evidence="17 18">
    <name type="scientific">Corynebacterium variabile</name>
    <dbReference type="NCBI Taxonomy" id="1727"/>
    <lineage>
        <taxon>Bacteria</taxon>
        <taxon>Bacillati</taxon>
        <taxon>Actinomycetota</taxon>
        <taxon>Actinomycetes</taxon>
        <taxon>Mycobacteriales</taxon>
        <taxon>Corynebacteriaceae</taxon>
        <taxon>Corynebacterium</taxon>
    </lineage>
</organism>
<dbReference type="InterPro" id="IPR023033">
    <property type="entry name" value="Ala_tRNA_ligase_euk/bac"/>
</dbReference>
<dbReference type="GO" id="GO:0005524">
    <property type="term" value="F:ATP binding"/>
    <property type="evidence" value="ECO:0007669"/>
    <property type="project" value="UniProtKB-UniRule"/>
</dbReference>
<dbReference type="InterPro" id="IPR018164">
    <property type="entry name" value="Ala-tRNA-synth_IIc_N"/>
</dbReference>
<dbReference type="AlphaFoldDB" id="A0A0X2NLW6"/>
<protein>
    <recommendedName>
        <fullName evidence="14">Alanine--tRNA ligase</fullName>
        <ecNumber evidence="14">6.1.1.7</ecNumber>
    </recommendedName>
    <alternativeName>
        <fullName evidence="14">Alanyl-tRNA synthetase</fullName>
        <shortName evidence="14">AlaRS</shortName>
    </alternativeName>
</protein>
<proteinExistence type="inferred from homology"/>
<evidence type="ECO:0000256" key="1">
    <source>
        <dbReference type="ARBA" id="ARBA00004496"/>
    </source>
</evidence>
<dbReference type="Pfam" id="PF07973">
    <property type="entry name" value="tRNA_SAD"/>
    <property type="match status" value="1"/>
</dbReference>
<gene>
    <name evidence="14" type="primary">alaS</name>
    <name evidence="17" type="ORF">CVAR292_01837</name>
</gene>
<feature type="binding site" evidence="14">
    <location>
        <position position="590"/>
    </location>
    <ligand>
        <name>Zn(2+)</name>
        <dbReference type="ChEBI" id="CHEBI:29105"/>
    </ligand>
</feature>
<dbReference type="InterPro" id="IPR018163">
    <property type="entry name" value="Thr/Ala-tRNA-synth_IIc_edit"/>
</dbReference>
<evidence type="ECO:0000256" key="10">
    <source>
        <dbReference type="ARBA" id="ARBA00022917"/>
    </source>
</evidence>
<dbReference type="InterPro" id="IPR018165">
    <property type="entry name" value="Ala-tRNA-synth_IIc_core"/>
</dbReference>
<keyword evidence="14" id="KW-0963">Cytoplasm</keyword>
<evidence type="ECO:0000256" key="13">
    <source>
        <dbReference type="ARBA" id="ARBA00048300"/>
    </source>
</evidence>
<keyword evidence="4 14" id="KW-0436">Ligase</keyword>
<dbReference type="InterPro" id="IPR012947">
    <property type="entry name" value="tRNA_SAD"/>
</dbReference>
<dbReference type="FunFam" id="3.30.930.10:FF:000004">
    <property type="entry name" value="Alanine--tRNA ligase"/>
    <property type="match status" value="1"/>
</dbReference>
<dbReference type="HAMAP" id="MF_00036_B">
    <property type="entry name" value="Ala_tRNA_synth_B"/>
    <property type="match status" value="1"/>
</dbReference>
<dbReference type="InterPro" id="IPR045864">
    <property type="entry name" value="aa-tRNA-synth_II/BPL/LPL"/>
</dbReference>
<evidence type="ECO:0000259" key="16">
    <source>
        <dbReference type="PROSITE" id="PS50860"/>
    </source>
</evidence>
<dbReference type="CDD" id="cd00673">
    <property type="entry name" value="AlaRS_core"/>
    <property type="match status" value="1"/>
</dbReference>
<keyword evidence="6 14" id="KW-0547">Nucleotide-binding</keyword>
<dbReference type="Pfam" id="PF01411">
    <property type="entry name" value="tRNA-synt_2c"/>
    <property type="match status" value="1"/>
</dbReference>
<dbReference type="EC" id="6.1.1.7" evidence="14"/>
<dbReference type="PROSITE" id="PS50860">
    <property type="entry name" value="AA_TRNA_LIGASE_II_ALA"/>
    <property type="match status" value="1"/>
</dbReference>
<evidence type="ECO:0000256" key="2">
    <source>
        <dbReference type="ARBA" id="ARBA00008226"/>
    </source>
</evidence>
<comment type="subcellular location">
    <subcellularLocation>
        <location evidence="1 14">Cytoplasm</location>
    </subcellularLocation>
</comment>
<dbReference type="EMBL" id="FAUH01000012">
    <property type="protein sequence ID" value="CUU66492.1"/>
    <property type="molecule type" value="Genomic_DNA"/>
</dbReference>
<comment type="similarity">
    <text evidence="2 14">Belongs to the class-II aminoacyl-tRNA synthetase family.</text>
</comment>
<dbReference type="SUPFAM" id="SSF55681">
    <property type="entry name" value="Class II aaRS and biotin synthetases"/>
    <property type="match status" value="1"/>
</dbReference>
<evidence type="ECO:0000256" key="14">
    <source>
        <dbReference type="HAMAP-Rule" id="MF_00036"/>
    </source>
</evidence>
<evidence type="ECO:0000256" key="5">
    <source>
        <dbReference type="ARBA" id="ARBA00022723"/>
    </source>
</evidence>
<keyword evidence="9 14" id="KW-0694">RNA-binding</keyword>
<feature type="coiled-coil region" evidence="15">
    <location>
        <begin position="752"/>
        <end position="779"/>
    </location>
</feature>
<keyword evidence="3 14" id="KW-0820">tRNA-binding</keyword>
<keyword evidence="5 14" id="KW-0479">Metal-binding</keyword>
<dbReference type="Gene3D" id="3.30.930.10">
    <property type="entry name" value="Bira Bifunctional Protein, Domain 2"/>
    <property type="match status" value="1"/>
</dbReference>
<evidence type="ECO:0000313" key="17">
    <source>
        <dbReference type="EMBL" id="CUU66492.1"/>
    </source>
</evidence>
<feature type="binding site" evidence="14">
    <location>
        <position position="697"/>
    </location>
    <ligand>
        <name>Zn(2+)</name>
        <dbReference type="ChEBI" id="CHEBI:29105"/>
    </ligand>
</feature>
<dbReference type="OrthoDB" id="9803884at2"/>
<dbReference type="Gene3D" id="3.10.310.40">
    <property type="match status" value="1"/>
</dbReference>
<accession>A0A0X2NLW6</accession>
<dbReference type="PANTHER" id="PTHR11777:SF9">
    <property type="entry name" value="ALANINE--TRNA LIGASE, CYTOPLASMIC"/>
    <property type="match status" value="1"/>
</dbReference>
<evidence type="ECO:0000256" key="7">
    <source>
        <dbReference type="ARBA" id="ARBA00022833"/>
    </source>
</evidence>
<comment type="cofactor">
    <cofactor evidence="14">
        <name>Zn(2+)</name>
        <dbReference type="ChEBI" id="CHEBI:29105"/>
    </cofactor>
    <text evidence="14">Binds 1 zinc ion per subunit.</text>
</comment>
<keyword evidence="7 14" id="KW-0862">Zinc</keyword>
<keyword evidence="8 14" id="KW-0067">ATP-binding</keyword>
<name>A0A0X2NLW6_9CORY</name>
<evidence type="ECO:0000256" key="4">
    <source>
        <dbReference type="ARBA" id="ARBA00022598"/>
    </source>
</evidence>
<dbReference type="SUPFAM" id="SSF55186">
    <property type="entry name" value="ThrRS/AlaRS common domain"/>
    <property type="match status" value="1"/>
</dbReference>
<dbReference type="RefSeq" id="WP_073884263.1">
    <property type="nucleotide sequence ID" value="NZ_FAUH01000012.1"/>
</dbReference>
<dbReference type="Gene3D" id="2.40.30.130">
    <property type="match status" value="1"/>
</dbReference>
<evidence type="ECO:0000256" key="8">
    <source>
        <dbReference type="ARBA" id="ARBA00022840"/>
    </source>
</evidence>
<evidence type="ECO:0000313" key="18">
    <source>
        <dbReference type="Proteomes" id="UP000182498"/>
    </source>
</evidence>
<keyword evidence="18" id="KW-1185">Reference proteome</keyword>
<comment type="domain">
    <text evidence="14">Consists of three domains; the N-terminal catalytic domain, the editing domain and the C-terminal C-Ala domain. The editing domain removes incorrectly charged amino acids, while the C-Ala domain, along with tRNA(Ala), serves as a bridge to cooperatively bring together the editing and aminoacylation centers thus stimulating deacylation of misacylated tRNAs.</text>
</comment>
<evidence type="ECO:0000256" key="6">
    <source>
        <dbReference type="ARBA" id="ARBA00022741"/>
    </source>
</evidence>
<dbReference type="GO" id="GO:0004813">
    <property type="term" value="F:alanine-tRNA ligase activity"/>
    <property type="evidence" value="ECO:0007669"/>
    <property type="project" value="UniProtKB-UniRule"/>
</dbReference>
<dbReference type="GO" id="GO:0008270">
    <property type="term" value="F:zinc ion binding"/>
    <property type="evidence" value="ECO:0007669"/>
    <property type="project" value="UniProtKB-UniRule"/>
</dbReference>
<evidence type="ECO:0000256" key="12">
    <source>
        <dbReference type="ARBA" id="ARBA00024779"/>
    </source>
</evidence>
<dbReference type="GO" id="GO:0002161">
    <property type="term" value="F:aminoacyl-tRNA deacylase activity"/>
    <property type="evidence" value="ECO:0007669"/>
    <property type="project" value="TreeGrafter"/>
</dbReference>
<comment type="function">
    <text evidence="12 14">Catalyzes the attachment of alanine to tRNA(Ala) in a two-step reaction: alanine is first activated by ATP to form Ala-AMP and then transferred to the acceptor end of tRNA(Ala). Also edits incorrectly charged Ser-tRNA(Ala) and Gly-tRNA(Ala) via its editing domain.</text>
</comment>
<dbReference type="FunFam" id="3.30.54.20:FF:000001">
    <property type="entry name" value="Alanine--tRNA ligase"/>
    <property type="match status" value="1"/>
</dbReference>
<evidence type="ECO:0000256" key="11">
    <source>
        <dbReference type="ARBA" id="ARBA00023146"/>
    </source>
</evidence>
<dbReference type="InterPro" id="IPR050058">
    <property type="entry name" value="Ala-tRNA_ligase"/>
</dbReference>
<dbReference type="InterPro" id="IPR003156">
    <property type="entry name" value="DHHA1_dom"/>
</dbReference>
<keyword evidence="10 14" id="KW-0648">Protein biosynthesis</keyword>